<organism evidence="3">
    <name type="scientific">Dissoconium aciculare CBS 342.82</name>
    <dbReference type="NCBI Taxonomy" id="1314786"/>
    <lineage>
        <taxon>Eukaryota</taxon>
        <taxon>Fungi</taxon>
        <taxon>Dikarya</taxon>
        <taxon>Ascomycota</taxon>
        <taxon>Pezizomycotina</taxon>
        <taxon>Dothideomycetes</taxon>
        <taxon>Dothideomycetidae</taxon>
        <taxon>Mycosphaerellales</taxon>
        <taxon>Dissoconiaceae</taxon>
        <taxon>Dissoconium</taxon>
    </lineage>
</organism>
<reference evidence="3" key="1">
    <citation type="submission" date="2020-01" db="EMBL/GenBank/DDBJ databases">
        <authorList>
            <consortium name="DOE Joint Genome Institute"/>
            <person name="Haridas S."/>
            <person name="Albert R."/>
            <person name="Binder M."/>
            <person name="Bloem J."/>
            <person name="Labutti K."/>
            <person name="Salamov A."/>
            <person name="Andreopoulos B."/>
            <person name="Baker S.E."/>
            <person name="Barry K."/>
            <person name="Bills G."/>
            <person name="Bluhm B.H."/>
            <person name="Cannon C."/>
            <person name="Castanera R."/>
            <person name="Culley D.E."/>
            <person name="Daum C."/>
            <person name="Ezra D."/>
            <person name="Gonzalez J.B."/>
            <person name="Henrissat B."/>
            <person name="Kuo A."/>
            <person name="Liang C."/>
            <person name="Lipzen A."/>
            <person name="Lutzoni F."/>
            <person name="Magnuson J."/>
            <person name="Mondo S."/>
            <person name="Nolan M."/>
            <person name="Ohm R."/>
            <person name="Pangilinan J."/>
            <person name="Park H.-J."/>
            <person name="Ramirez L."/>
            <person name="Alfaro M."/>
            <person name="Sun H."/>
            <person name="Tritt A."/>
            <person name="Yoshinaga Y."/>
            <person name="Zwiers L.-H."/>
            <person name="Turgeon B.G."/>
            <person name="Goodwin S.B."/>
            <person name="Spatafora J.W."/>
            <person name="Crous P.W."/>
            <person name="Grigoriev I.V."/>
        </authorList>
    </citation>
    <scope>NUCLEOTIDE SEQUENCE</scope>
    <source>
        <strain evidence="3">CBS 342.82</strain>
    </source>
</reference>
<name>A0A6J3LS22_9PEZI</name>
<evidence type="ECO:0000256" key="1">
    <source>
        <dbReference type="SAM" id="SignalP"/>
    </source>
</evidence>
<keyword evidence="2" id="KW-1185">Reference proteome</keyword>
<gene>
    <name evidence="3" type="ORF">K489DRAFT_404954</name>
</gene>
<sequence>MLVNVQIVALIGALATSVAAADVYSTFYTRTGDQVGAVNYDVGNDACFQNSGADYIVFSQGGCLTCGTADGPYCLQTYKSNDCRSGGVVGSQTFKDVTFGTKYRLDDKGVANAPFHFWSTKAC</sequence>
<dbReference type="AlphaFoldDB" id="A0A6J3LS22"/>
<dbReference type="RefSeq" id="XP_033455631.1">
    <property type="nucleotide sequence ID" value="XM_033607138.1"/>
</dbReference>
<feature type="chain" id="PRO_5026655742" evidence="1">
    <location>
        <begin position="21"/>
        <end position="123"/>
    </location>
</feature>
<dbReference type="Proteomes" id="UP000504637">
    <property type="component" value="Unplaced"/>
</dbReference>
<dbReference type="GeneID" id="54364938"/>
<proteinExistence type="predicted"/>
<evidence type="ECO:0000313" key="3">
    <source>
        <dbReference type="RefSeq" id="XP_033455631.1"/>
    </source>
</evidence>
<reference evidence="3" key="3">
    <citation type="submission" date="2025-08" db="UniProtKB">
        <authorList>
            <consortium name="RefSeq"/>
        </authorList>
    </citation>
    <scope>IDENTIFICATION</scope>
    <source>
        <strain evidence="3">CBS 342.82</strain>
    </source>
</reference>
<protein>
    <submittedName>
        <fullName evidence="3">Uncharacterized protein</fullName>
    </submittedName>
</protein>
<reference evidence="3" key="2">
    <citation type="submission" date="2020-04" db="EMBL/GenBank/DDBJ databases">
        <authorList>
            <consortium name="NCBI Genome Project"/>
        </authorList>
    </citation>
    <scope>NUCLEOTIDE SEQUENCE</scope>
    <source>
        <strain evidence="3">CBS 342.82</strain>
    </source>
</reference>
<evidence type="ECO:0000313" key="2">
    <source>
        <dbReference type="Proteomes" id="UP000504637"/>
    </source>
</evidence>
<accession>A0A6J3LS22</accession>
<keyword evidence="1" id="KW-0732">Signal</keyword>
<feature type="signal peptide" evidence="1">
    <location>
        <begin position="1"/>
        <end position="20"/>
    </location>
</feature>